<evidence type="ECO:0000313" key="2">
    <source>
        <dbReference type="EMBL" id="TCZ55774.1"/>
    </source>
</evidence>
<keyword evidence="3" id="KW-1185">Reference proteome</keyword>
<dbReference type="Proteomes" id="UP000295023">
    <property type="component" value="Unassembled WGS sequence"/>
</dbReference>
<name>A0A4R4D9H0_9PROT</name>
<dbReference type="AlphaFoldDB" id="A0A4R4D9H0"/>
<accession>A0A4R4D9H0</accession>
<feature type="chain" id="PRO_5020991316" description="DUF2946 domain-containing protein" evidence="1">
    <location>
        <begin position="27"/>
        <end position="123"/>
    </location>
</feature>
<feature type="signal peptide" evidence="1">
    <location>
        <begin position="1"/>
        <end position="26"/>
    </location>
</feature>
<dbReference type="EMBL" id="SKBM01000025">
    <property type="protein sequence ID" value="TCZ55774.1"/>
    <property type="molecule type" value="Genomic_DNA"/>
</dbReference>
<reference evidence="2 3" key="1">
    <citation type="submission" date="2019-03" db="EMBL/GenBank/DDBJ databases">
        <title>Paracraurococcus aquatilis NE82 genome sequence.</title>
        <authorList>
            <person name="Zhao Y."/>
            <person name="Du Z."/>
        </authorList>
    </citation>
    <scope>NUCLEOTIDE SEQUENCE [LARGE SCALE GENOMIC DNA]</scope>
    <source>
        <strain evidence="2 3">NE82</strain>
    </source>
</reference>
<evidence type="ECO:0000256" key="1">
    <source>
        <dbReference type="SAM" id="SignalP"/>
    </source>
</evidence>
<gene>
    <name evidence="2" type="ORF">EXY23_20815</name>
</gene>
<dbReference type="RefSeq" id="WP_132294127.1">
    <property type="nucleotide sequence ID" value="NZ_SKBM01000025.1"/>
</dbReference>
<dbReference type="OrthoDB" id="7274090at2"/>
<sequence length="123" mass="13419">MLRRLSRQFVFLAMLVAFLCAGVTQAMPSATMLAPLEAAMTMPMVMETADDGTAMPCKDLAPCQDRMPGCMLDLGCVFMIGLPMPDPSAVTRLDWSAIYYWMSDVDPAGLTRKPALDPPISRV</sequence>
<evidence type="ECO:0000313" key="3">
    <source>
        <dbReference type="Proteomes" id="UP000295023"/>
    </source>
</evidence>
<evidence type="ECO:0008006" key="4">
    <source>
        <dbReference type="Google" id="ProtNLM"/>
    </source>
</evidence>
<organism evidence="2 3">
    <name type="scientific">Roseicella aquatilis</name>
    <dbReference type="NCBI Taxonomy" id="2527868"/>
    <lineage>
        <taxon>Bacteria</taxon>
        <taxon>Pseudomonadati</taxon>
        <taxon>Pseudomonadota</taxon>
        <taxon>Alphaproteobacteria</taxon>
        <taxon>Acetobacterales</taxon>
        <taxon>Roseomonadaceae</taxon>
        <taxon>Roseicella</taxon>
    </lineage>
</organism>
<protein>
    <recommendedName>
        <fullName evidence="4">DUF2946 domain-containing protein</fullName>
    </recommendedName>
</protein>
<comment type="caution">
    <text evidence="2">The sequence shown here is derived from an EMBL/GenBank/DDBJ whole genome shotgun (WGS) entry which is preliminary data.</text>
</comment>
<keyword evidence="1" id="KW-0732">Signal</keyword>
<proteinExistence type="predicted"/>